<proteinExistence type="predicted"/>
<comment type="caution">
    <text evidence="2">The sequence shown here is derived from an EMBL/GenBank/DDBJ whole genome shotgun (WGS) entry which is preliminary data.</text>
</comment>
<dbReference type="AlphaFoldDB" id="A0A318T4G1"/>
<dbReference type="Pfam" id="PF06568">
    <property type="entry name" value="YjiS-like"/>
    <property type="match status" value="1"/>
</dbReference>
<gene>
    <name evidence="2" type="ORF">C7477_103252</name>
</gene>
<dbReference type="Proteomes" id="UP000247454">
    <property type="component" value="Unassembled WGS sequence"/>
</dbReference>
<evidence type="ECO:0000313" key="2">
    <source>
        <dbReference type="EMBL" id="PYE89743.1"/>
    </source>
</evidence>
<evidence type="ECO:0000313" key="3">
    <source>
        <dbReference type="Proteomes" id="UP000247454"/>
    </source>
</evidence>
<dbReference type="InterPro" id="IPR009506">
    <property type="entry name" value="YjiS-like"/>
</dbReference>
<dbReference type="EMBL" id="QJTF01000003">
    <property type="protein sequence ID" value="PYE89743.1"/>
    <property type="molecule type" value="Genomic_DNA"/>
</dbReference>
<reference evidence="2 3" key="1">
    <citation type="submission" date="2018-06" db="EMBL/GenBank/DDBJ databases">
        <title>Genomic Encyclopedia of Type Strains, Phase III (KMG-III): the genomes of soil and plant-associated and newly described type strains.</title>
        <authorList>
            <person name="Whitman W."/>
        </authorList>
    </citation>
    <scope>NUCLEOTIDE SEQUENCE [LARGE SCALE GENOMIC DNA]</scope>
    <source>
        <strain evidence="2 3">ORS 1419</strain>
    </source>
</reference>
<dbReference type="OrthoDB" id="9812448at2"/>
<protein>
    <submittedName>
        <fullName evidence="2">Uncharacterized protein DUF1127</fullName>
    </submittedName>
</protein>
<accession>A0A318T4G1</accession>
<feature type="domain" description="YjiS-like" evidence="1">
    <location>
        <begin position="47"/>
        <end position="71"/>
    </location>
</feature>
<evidence type="ECO:0000259" key="1">
    <source>
        <dbReference type="Pfam" id="PF06568"/>
    </source>
</evidence>
<name>A0A318T4G1_9HYPH</name>
<organism evidence="2 3">
    <name type="scientific">Phyllobacterium leguminum</name>
    <dbReference type="NCBI Taxonomy" id="314237"/>
    <lineage>
        <taxon>Bacteria</taxon>
        <taxon>Pseudomonadati</taxon>
        <taxon>Pseudomonadota</taxon>
        <taxon>Alphaproteobacteria</taxon>
        <taxon>Hyphomicrobiales</taxon>
        <taxon>Phyllobacteriaceae</taxon>
        <taxon>Phyllobacterium</taxon>
    </lineage>
</organism>
<keyword evidence="3" id="KW-1185">Reference proteome</keyword>
<sequence length="90" mass="10558">MGTIRTIVPQIRVEYPSLEPKPDNVVQAKPTTIRQWIAWVLHGFAVQRSRRALRNLTDDELKDIGFRPDEAAREAGRPIWDRKTTYDWSR</sequence>